<proteinExistence type="predicted"/>
<dbReference type="PANTHER" id="PTHR10039">
    <property type="entry name" value="AMELOGENIN"/>
    <property type="match status" value="1"/>
</dbReference>
<dbReference type="GO" id="GO:0007166">
    <property type="term" value="P:cell surface receptor signaling pathway"/>
    <property type="evidence" value="ECO:0007669"/>
    <property type="project" value="InterPro"/>
</dbReference>
<dbReference type="GeneID" id="6008633"/>
<reference evidence="3 4" key="1">
    <citation type="journal article" date="2010" name="Proc. Natl. Acad. Sci. U.S.A.">
        <title>Insights into evolution of multicellular fungi from the assembled chromosomes of the mushroom Coprinopsis cinerea (Coprinus cinereus).</title>
        <authorList>
            <person name="Stajich J.E."/>
            <person name="Wilke S.K."/>
            <person name="Ahren D."/>
            <person name="Au C.H."/>
            <person name="Birren B.W."/>
            <person name="Borodovsky M."/>
            <person name="Burns C."/>
            <person name="Canback B."/>
            <person name="Casselton L.A."/>
            <person name="Cheng C.K."/>
            <person name="Deng J."/>
            <person name="Dietrich F.S."/>
            <person name="Fargo D.C."/>
            <person name="Farman M.L."/>
            <person name="Gathman A.C."/>
            <person name="Goldberg J."/>
            <person name="Guigo R."/>
            <person name="Hoegger P.J."/>
            <person name="Hooker J.B."/>
            <person name="Huggins A."/>
            <person name="James T.Y."/>
            <person name="Kamada T."/>
            <person name="Kilaru S."/>
            <person name="Kodira C."/>
            <person name="Kues U."/>
            <person name="Kupfer D."/>
            <person name="Kwan H.S."/>
            <person name="Lomsadze A."/>
            <person name="Li W."/>
            <person name="Lilly W.W."/>
            <person name="Ma L.J."/>
            <person name="Mackey A.J."/>
            <person name="Manning G."/>
            <person name="Martin F."/>
            <person name="Muraguchi H."/>
            <person name="Natvig D.O."/>
            <person name="Palmerini H."/>
            <person name="Ramesh M.A."/>
            <person name="Rehmeyer C.J."/>
            <person name="Roe B.A."/>
            <person name="Shenoy N."/>
            <person name="Stanke M."/>
            <person name="Ter-Hovhannisyan V."/>
            <person name="Tunlid A."/>
            <person name="Velagapudi R."/>
            <person name="Vision T.J."/>
            <person name="Zeng Q."/>
            <person name="Zolan M.E."/>
            <person name="Pukkila P.J."/>
        </authorList>
    </citation>
    <scope>NUCLEOTIDE SEQUENCE [LARGE SCALE GENOMIC DNA]</scope>
    <source>
        <strain evidence="4">Okayama-7 / 130 / ATCC MYA-4618 / FGSC 9003</strain>
    </source>
</reference>
<dbReference type="eggNOG" id="ENOG502RI97">
    <property type="taxonomic scope" value="Eukaryota"/>
</dbReference>
<dbReference type="InterPro" id="IPR059179">
    <property type="entry name" value="MLKL-like_MCAfunc"/>
</dbReference>
<dbReference type="InterPro" id="IPR036537">
    <property type="entry name" value="Adaptor_Cbl_N_dom_sf"/>
</dbReference>
<dbReference type="SUPFAM" id="SSF48452">
    <property type="entry name" value="TPR-like"/>
    <property type="match status" value="2"/>
</dbReference>
<name>A8NBF2_COPC7</name>
<dbReference type="VEuPathDB" id="FungiDB:CC1G_02412"/>
<evidence type="ECO:0000259" key="2">
    <source>
        <dbReference type="Pfam" id="PF24883"/>
    </source>
</evidence>
<dbReference type="STRING" id="240176.A8NBF2"/>
<dbReference type="KEGG" id="cci:CC1G_02412"/>
<keyword evidence="4" id="KW-1185">Reference proteome</keyword>
<dbReference type="Pfam" id="PF24883">
    <property type="entry name" value="NPHP3_N"/>
    <property type="match status" value="1"/>
</dbReference>
<dbReference type="InterPro" id="IPR011990">
    <property type="entry name" value="TPR-like_helical_dom_sf"/>
</dbReference>
<organism evidence="3 4">
    <name type="scientific">Coprinopsis cinerea (strain Okayama-7 / 130 / ATCC MYA-4618 / FGSC 9003)</name>
    <name type="common">Inky cap fungus</name>
    <name type="synonym">Hormographiella aspergillata</name>
    <dbReference type="NCBI Taxonomy" id="240176"/>
    <lineage>
        <taxon>Eukaryota</taxon>
        <taxon>Fungi</taxon>
        <taxon>Dikarya</taxon>
        <taxon>Basidiomycota</taxon>
        <taxon>Agaricomycotina</taxon>
        <taxon>Agaricomycetes</taxon>
        <taxon>Agaricomycetidae</taxon>
        <taxon>Agaricales</taxon>
        <taxon>Agaricineae</taxon>
        <taxon>Psathyrellaceae</taxon>
        <taxon>Coprinopsis</taxon>
    </lineage>
</organism>
<evidence type="ECO:0000313" key="3">
    <source>
        <dbReference type="EMBL" id="EAU89523.2"/>
    </source>
</evidence>
<dbReference type="AlphaFoldDB" id="A8NBF2"/>
<dbReference type="InterPro" id="IPR027417">
    <property type="entry name" value="P-loop_NTPase"/>
</dbReference>
<dbReference type="CDD" id="cd21037">
    <property type="entry name" value="MLKL_NTD"/>
    <property type="match status" value="1"/>
</dbReference>
<dbReference type="PANTHER" id="PTHR10039:SF17">
    <property type="entry name" value="FUNGAL STAND N-TERMINAL GOODBYE DOMAIN-CONTAINING PROTEIN-RELATED"/>
    <property type="match status" value="1"/>
</dbReference>
<feature type="domain" description="Nephrocystin 3-like N-terminal" evidence="2">
    <location>
        <begin position="365"/>
        <end position="513"/>
    </location>
</feature>
<dbReference type="OrthoDB" id="9991317at2759"/>
<gene>
    <name evidence="3" type="ORF">CC1G_02412</name>
</gene>
<accession>A8NBF2</accession>
<dbReference type="InterPro" id="IPR056884">
    <property type="entry name" value="NPHP3-like_N"/>
</dbReference>
<protein>
    <recommendedName>
        <fullName evidence="2">Nephrocystin 3-like N-terminal domain-containing protein</fullName>
    </recommendedName>
</protein>
<dbReference type="Gene3D" id="3.40.50.300">
    <property type="entry name" value="P-loop containing nucleotide triphosphate hydrolases"/>
    <property type="match status" value="1"/>
</dbReference>
<dbReference type="RefSeq" id="XP_001832150.2">
    <property type="nucleotide sequence ID" value="XM_001832098.2"/>
</dbReference>
<dbReference type="Gene3D" id="1.25.40.10">
    <property type="entry name" value="Tetratricopeptide repeat domain"/>
    <property type="match status" value="2"/>
</dbReference>
<evidence type="ECO:0000256" key="1">
    <source>
        <dbReference type="ARBA" id="ARBA00022737"/>
    </source>
</evidence>
<dbReference type="SUPFAM" id="SSF52540">
    <property type="entry name" value="P-loop containing nucleoside triphosphate hydrolases"/>
    <property type="match status" value="1"/>
</dbReference>
<dbReference type="EMBL" id="AACS02000009">
    <property type="protein sequence ID" value="EAU89523.2"/>
    <property type="molecule type" value="Genomic_DNA"/>
</dbReference>
<dbReference type="InParanoid" id="A8NBF2"/>
<dbReference type="Proteomes" id="UP000001861">
    <property type="component" value="Unassembled WGS sequence"/>
</dbReference>
<dbReference type="HOGENOM" id="CLU_006899_0_0_1"/>
<keyword evidence="1" id="KW-0677">Repeat</keyword>
<comment type="caution">
    <text evidence="3">The sequence shown here is derived from an EMBL/GenBank/DDBJ whole genome shotgun (WGS) entry which is preliminary data.</text>
</comment>
<evidence type="ECO:0000313" key="4">
    <source>
        <dbReference type="Proteomes" id="UP000001861"/>
    </source>
</evidence>
<sequence>MSWFKRRRGPVRQGFKDGLQGIRNVFAGKKPPTDIDPVRRQFQPTGNSRRDIAQLKLAYLIQDDPELKKATLHIVDLAARVPPDNDKLMEVVNLSAQLLLRISNAVQSDVDAPEAGPLVAVFTGMLEDIEAKLASGICNWEDVEAHLSHQIAGFERSHGTVLGSCSSQPNARPSNSLTTLLGSASTILSILKDVAEIVPVDILKGVTATAYSLLTAVEQTRSNIEEMRQIAGIAADFVVSLTVLCADKPNQSSAQFKRCFKELEGNLVNIGGRCMEMSQKSVLSRFFHQGVHQGDIASLRIEMESAISKFQTETQMLLHFNLRVFCEVINTKLDQDAVKALPKSEYHSTRLEKYLAASRDDELEAILKWVDDLDHPVLWIHGAAGLGKSTLMQKVVDVLRHQGRLASSAFFVRKKNRDIVTTIQSVAQELANLHPRAVPAVANAARTCHSTHHSILDYIQAYIIEPVRFLGLPYPLVLPMDALDEWDHHETFLRELTHVSSASPFLKFLFSSRWLHSVERGLKGNIVKEMALPPVTEDVARRYFEARFSDVQGEARILLFNSIPQLAKLAKGLLVWAATVCNLILSDSYTRPPVHTLLERILQSGSGVDEDERLATLYREALLSILGPKARDVEVGMQILSHMVVLQEPVDIDTFTGLVDLPQYPQAVREIHKRLRILQIRGTFDANVIEPMSTRFHASFLDFLTSSAVSPSQSDMTTVPLAVDTAGAHLRSAKRCLSTLISIPAHSYPPSMPLPPAFLYSTKYWPFHLSHGTDRFQPLPPELEDLLGGLSNDITAWWAKRFVATVCAVEAEEMTEWEKQLAGERRSDILVKVARLVDQKHPIGEPTWWAWASSPWEVTVRLNECRGNIHLLIQLGDFYTPDLKVPARCATAAVHILKHCVAETASQDGSSLHSLASALYSSYSNTGSALDLDDAITFGRGALSHRSHPHPDRSDTLHHLAAYLSERFQKRDDPVDDDDAIAKQGDLVDIDDAIAFGREALSLRPHPHPKRSAMLYILAIHLDDRFRKQGNLIDIDDAIAFGREALSLRPHPHPGRSETLHNLAVHLYERFKKQGDLTDIDNAITFGREALSLRPHPHPKRSAMLYILAIHLDDRFRKQGNLIDIDDAIAFGREALSLRPHPHPERSATLHNLAIHLRDRFRKQGNLTDIDDAIAFGREALSLLPHPHPDRSDTLYNLVLALMSRCRMTVSLPPLEEAISLCNEALSTIQPSNPYYDAFSQWLAEAQKLKSRHFDA</sequence>
<dbReference type="Gene3D" id="1.20.930.20">
    <property type="entry name" value="Adaptor protein Cbl, N-terminal domain"/>
    <property type="match status" value="1"/>
</dbReference>